<feature type="signal peptide" evidence="1">
    <location>
        <begin position="1"/>
        <end position="20"/>
    </location>
</feature>
<name>A0A9P9JCE0_9HYPO</name>
<dbReference type="EMBL" id="JAGMUV010000006">
    <property type="protein sequence ID" value="KAH7153674.1"/>
    <property type="molecule type" value="Genomic_DNA"/>
</dbReference>
<sequence length="200" mass="22092">MFFSATILASVGFLATLAHGNPASLLSRAEDVGFEVFLDESGAVESFENAARLGVDIFGPIPSDARRVDDHWEADPGTKALAWIRAQADIDWDALPQEKRDEIEKRQGSGAANINLSVWTGDNCKGGVVYWDNVSYNVNYWNNNNLYSIGISLRSIRDNEHLDLSRLKNGDACGQFVLRVGSGQGCLTTNVYNCFRLWVE</sequence>
<dbReference type="OrthoDB" id="4790198at2759"/>
<feature type="chain" id="PRO_5040353781" evidence="1">
    <location>
        <begin position="21"/>
        <end position="200"/>
    </location>
</feature>
<protein>
    <submittedName>
        <fullName evidence="2">Uncharacterized protein</fullName>
    </submittedName>
</protein>
<keyword evidence="1" id="KW-0732">Signal</keyword>
<dbReference type="AlphaFoldDB" id="A0A9P9JCE0"/>
<evidence type="ECO:0000313" key="3">
    <source>
        <dbReference type="Proteomes" id="UP000738349"/>
    </source>
</evidence>
<evidence type="ECO:0000256" key="1">
    <source>
        <dbReference type="SAM" id="SignalP"/>
    </source>
</evidence>
<proteinExistence type="predicted"/>
<reference evidence="2" key="1">
    <citation type="journal article" date="2021" name="Nat. Commun.">
        <title>Genetic determinants of endophytism in the Arabidopsis root mycobiome.</title>
        <authorList>
            <person name="Mesny F."/>
            <person name="Miyauchi S."/>
            <person name="Thiergart T."/>
            <person name="Pickel B."/>
            <person name="Atanasova L."/>
            <person name="Karlsson M."/>
            <person name="Huettel B."/>
            <person name="Barry K.W."/>
            <person name="Haridas S."/>
            <person name="Chen C."/>
            <person name="Bauer D."/>
            <person name="Andreopoulos W."/>
            <person name="Pangilinan J."/>
            <person name="LaButti K."/>
            <person name="Riley R."/>
            <person name="Lipzen A."/>
            <person name="Clum A."/>
            <person name="Drula E."/>
            <person name="Henrissat B."/>
            <person name="Kohler A."/>
            <person name="Grigoriev I.V."/>
            <person name="Martin F.M."/>
            <person name="Hacquard S."/>
        </authorList>
    </citation>
    <scope>NUCLEOTIDE SEQUENCE</scope>
    <source>
        <strain evidence="2">MPI-CAGE-AT-0147</strain>
    </source>
</reference>
<comment type="caution">
    <text evidence="2">The sequence shown here is derived from an EMBL/GenBank/DDBJ whole genome shotgun (WGS) entry which is preliminary data.</text>
</comment>
<organism evidence="2 3">
    <name type="scientific">Dactylonectria macrodidyma</name>
    <dbReference type="NCBI Taxonomy" id="307937"/>
    <lineage>
        <taxon>Eukaryota</taxon>
        <taxon>Fungi</taxon>
        <taxon>Dikarya</taxon>
        <taxon>Ascomycota</taxon>
        <taxon>Pezizomycotina</taxon>
        <taxon>Sordariomycetes</taxon>
        <taxon>Hypocreomycetidae</taxon>
        <taxon>Hypocreales</taxon>
        <taxon>Nectriaceae</taxon>
        <taxon>Dactylonectria</taxon>
    </lineage>
</organism>
<evidence type="ECO:0000313" key="2">
    <source>
        <dbReference type="EMBL" id="KAH7153674.1"/>
    </source>
</evidence>
<accession>A0A9P9JCE0</accession>
<keyword evidence="3" id="KW-1185">Reference proteome</keyword>
<gene>
    <name evidence="2" type="ORF">EDB81DRAFT_932378</name>
</gene>
<dbReference type="Proteomes" id="UP000738349">
    <property type="component" value="Unassembled WGS sequence"/>
</dbReference>